<dbReference type="Proteomes" id="UP001558713">
    <property type="component" value="Unassembled WGS sequence"/>
</dbReference>
<feature type="compositionally biased region" description="Polar residues" evidence="1">
    <location>
        <begin position="1"/>
        <end position="32"/>
    </location>
</feature>
<dbReference type="InterPro" id="IPR039610">
    <property type="entry name" value="VQ29"/>
</dbReference>
<organism evidence="4 5">
    <name type="scientific">Cardamine amara subsp. amara</name>
    <dbReference type="NCBI Taxonomy" id="228776"/>
    <lineage>
        <taxon>Eukaryota</taxon>
        <taxon>Viridiplantae</taxon>
        <taxon>Streptophyta</taxon>
        <taxon>Embryophyta</taxon>
        <taxon>Tracheophyta</taxon>
        <taxon>Spermatophyta</taxon>
        <taxon>Magnoliopsida</taxon>
        <taxon>eudicotyledons</taxon>
        <taxon>Gunneridae</taxon>
        <taxon>Pentapetalae</taxon>
        <taxon>rosids</taxon>
        <taxon>malvids</taxon>
        <taxon>Brassicales</taxon>
        <taxon>Brassicaceae</taxon>
        <taxon>Cardamineae</taxon>
        <taxon>Cardamine</taxon>
    </lineage>
</organism>
<gene>
    <name evidence="4" type="ORF">V5N11_002571</name>
    <name evidence="3" type="ORF">V5N11_017171</name>
</gene>
<feature type="domain" description="VQ" evidence="2">
    <location>
        <begin position="52"/>
        <end position="77"/>
    </location>
</feature>
<reference evidence="4 5" key="1">
    <citation type="submission" date="2024-04" db="EMBL/GenBank/DDBJ databases">
        <title>Genome assembly C_amara_ONT_v2.</title>
        <authorList>
            <person name="Yant L."/>
            <person name="Moore C."/>
            <person name="Slenker M."/>
        </authorList>
    </citation>
    <scope>NUCLEOTIDE SEQUENCE [LARGE SCALE GENOMIC DNA]</scope>
    <source>
        <tissue evidence="4">Leaf</tissue>
    </source>
</reference>
<dbReference type="InterPro" id="IPR008889">
    <property type="entry name" value="VQ"/>
</dbReference>
<feature type="region of interest" description="Disordered" evidence="1">
    <location>
        <begin position="1"/>
        <end position="55"/>
    </location>
</feature>
<evidence type="ECO:0000313" key="5">
    <source>
        <dbReference type="Proteomes" id="UP001558713"/>
    </source>
</evidence>
<protein>
    <submittedName>
        <fullName evidence="4">VQ motif-containing protein 29</fullName>
    </submittedName>
</protein>
<comment type="caution">
    <text evidence="4">The sequence shown here is derived from an EMBL/GenBank/DDBJ whole genome shotgun (WGS) entry which is preliminary data.</text>
</comment>
<evidence type="ECO:0000256" key="1">
    <source>
        <dbReference type="SAM" id="MobiDB-lite"/>
    </source>
</evidence>
<sequence>MEATSQPCFSQSYLRTQETVPRSSENYHSSLHSTRKQPTKPWKRPVTASPQRMHPRVYRVEPVNFKELVQRLTGAHELEPEVHQVEAKPIKISDDITIAKDNNNPFMFDLSPSSSRFWEAFPLLSPTNLSRW</sequence>
<dbReference type="Pfam" id="PF05678">
    <property type="entry name" value="VQ"/>
    <property type="match status" value="1"/>
</dbReference>
<evidence type="ECO:0000313" key="3">
    <source>
        <dbReference type="EMBL" id="KAL1189354.1"/>
    </source>
</evidence>
<proteinExistence type="predicted"/>
<dbReference type="EMBL" id="JBANAX010000342">
    <property type="protein sequence ID" value="KAL1213412.1"/>
    <property type="molecule type" value="Genomic_DNA"/>
</dbReference>
<feature type="compositionally biased region" description="Basic residues" evidence="1">
    <location>
        <begin position="33"/>
        <end position="43"/>
    </location>
</feature>
<evidence type="ECO:0000313" key="4">
    <source>
        <dbReference type="EMBL" id="KAL1213412.1"/>
    </source>
</evidence>
<dbReference type="PANTHER" id="PTHR34794:SF1">
    <property type="entry name" value="OS10G0101800 PROTEIN"/>
    <property type="match status" value="1"/>
</dbReference>
<dbReference type="AlphaFoldDB" id="A0ABD1B422"/>
<evidence type="ECO:0000259" key="2">
    <source>
        <dbReference type="Pfam" id="PF05678"/>
    </source>
</evidence>
<keyword evidence="5" id="KW-1185">Reference proteome</keyword>
<accession>A0ABD1B422</accession>
<name>A0ABD1B422_CARAN</name>
<dbReference type="EMBL" id="JBANAX010000901">
    <property type="protein sequence ID" value="KAL1189354.1"/>
    <property type="molecule type" value="Genomic_DNA"/>
</dbReference>
<dbReference type="PANTHER" id="PTHR34794">
    <property type="entry name" value="EXPRESSED PROTEIN"/>
    <property type="match status" value="1"/>
</dbReference>